<evidence type="ECO:0000313" key="3">
    <source>
        <dbReference type="Proteomes" id="UP000517759"/>
    </source>
</evidence>
<organism evidence="2 3">
    <name type="scientific">Methylobacterium brachythecii</name>
    <dbReference type="NCBI Taxonomy" id="1176177"/>
    <lineage>
        <taxon>Bacteria</taxon>
        <taxon>Pseudomonadati</taxon>
        <taxon>Pseudomonadota</taxon>
        <taxon>Alphaproteobacteria</taxon>
        <taxon>Hyphomicrobiales</taxon>
        <taxon>Methylobacteriaceae</taxon>
        <taxon>Methylobacterium</taxon>
    </lineage>
</organism>
<dbReference type="AlphaFoldDB" id="A0A7W6ALX6"/>
<name>A0A7W6ALX6_9HYPH</name>
<comment type="caution">
    <text evidence="2">The sequence shown here is derived from an EMBL/GenBank/DDBJ whole genome shotgun (WGS) entry which is preliminary data.</text>
</comment>
<dbReference type="EMBL" id="JACIDN010000003">
    <property type="protein sequence ID" value="MBB3902102.1"/>
    <property type="molecule type" value="Genomic_DNA"/>
</dbReference>
<reference evidence="1" key="4">
    <citation type="submission" date="2023-01" db="EMBL/GenBank/DDBJ databases">
        <title>Draft genome sequence of Methylobacterium brachythecii strain NBRC 107710.</title>
        <authorList>
            <person name="Sun Q."/>
            <person name="Mori K."/>
        </authorList>
    </citation>
    <scope>NUCLEOTIDE SEQUENCE</scope>
    <source>
        <strain evidence="1">NBRC 107710</strain>
    </source>
</reference>
<dbReference type="Proteomes" id="UP001156881">
    <property type="component" value="Unassembled WGS sequence"/>
</dbReference>
<reference evidence="2 3" key="3">
    <citation type="submission" date="2020-08" db="EMBL/GenBank/DDBJ databases">
        <title>Genomic Encyclopedia of Type Strains, Phase IV (KMG-IV): sequencing the most valuable type-strain genomes for metagenomic binning, comparative biology and taxonomic classification.</title>
        <authorList>
            <person name="Goeker M."/>
        </authorList>
    </citation>
    <scope>NUCLEOTIDE SEQUENCE [LARGE SCALE GENOMIC DNA]</scope>
    <source>
        <strain evidence="2 3">DSM 24105</strain>
    </source>
</reference>
<gene>
    <name evidence="1" type="ORF">GCM10007884_24870</name>
    <name evidence="2" type="ORF">GGR33_001597</name>
</gene>
<sequence>MNVAAALALQSIPFALLFLMSAASHRDVFAIAYAAALGLTLSLIAFADGHPAFPHALAAAYAIR</sequence>
<keyword evidence="4" id="KW-1185">Reference proteome</keyword>
<reference evidence="4" key="2">
    <citation type="journal article" date="2019" name="Int. J. Syst. Evol. Microbiol.">
        <title>The Global Catalogue of Microorganisms (GCM) 10K type strain sequencing project: providing services to taxonomists for standard genome sequencing and annotation.</title>
        <authorList>
            <consortium name="The Broad Institute Genomics Platform"/>
            <consortium name="The Broad Institute Genome Sequencing Center for Infectious Disease"/>
            <person name="Wu L."/>
            <person name="Ma J."/>
        </authorList>
    </citation>
    <scope>NUCLEOTIDE SEQUENCE [LARGE SCALE GENOMIC DNA]</scope>
    <source>
        <strain evidence="4">NBRC 107710</strain>
    </source>
</reference>
<accession>A0A7W6ALX6</accession>
<evidence type="ECO:0000313" key="1">
    <source>
        <dbReference type="EMBL" id="GLS44499.1"/>
    </source>
</evidence>
<protein>
    <submittedName>
        <fullName evidence="2">Uncharacterized protein</fullName>
    </submittedName>
</protein>
<evidence type="ECO:0000313" key="4">
    <source>
        <dbReference type="Proteomes" id="UP001156881"/>
    </source>
</evidence>
<reference evidence="1" key="1">
    <citation type="journal article" date="2014" name="Int. J. Syst. Evol. Microbiol.">
        <title>Complete genome of a new Firmicutes species belonging to the dominant human colonic microbiota ('Ruminococcus bicirculans') reveals two chromosomes and a selective capacity to utilize plant glucans.</title>
        <authorList>
            <consortium name="NISC Comparative Sequencing Program"/>
            <person name="Wegmann U."/>
            <person name="Louis P."/>
            <person name="Goesmann A."/>
            <person name="Henrissat B."/>
            <person name="Duncan S.H."/>
            <person name="Flint H.J."/>
        </authorList>
    </citation>
    <scope>NUCLEOTIDE SEQUENCE</scope>
    <source>
        <strain evidence="1">NBRC 107710</strain>
    </source>
</reference>
<proteinExistence type="predicted"/>
<evidence type="ECO:0000313" key="2">
    <source>
        <dbReference type="EMBL" id="MBB3902102.1"/>
    </source>
</evidence>
<dbReference type="Proteomes" id="UP000517759">
    <property type="component" value="Unassembled WGS sequence"/>
</dbReference>
<dbReference type="RefSeq" id="WP_183503742.1">
    <property type="nucleotide sequence ID" value="NZ_BSPG01000012.1"/>
</dbReference>
<dbReference type="EMBL" id="BSPG01000012">
    <property type="protein sequence ID" value="GLS44499.1"/>
    <property type="molecule type" value="Genomic_DNA"/>
</dbReference>